<dbReference type="EMBL" id="MW328751">
    <property type="protein sequence ID" value="QQG34655.1"/>
    <property type="molecule type" value="Genomic_RNA"/>
</dbReference>
<sequence>MSDSMNKVTALLLHTPPTNASRPVRLQLGTMKHVAHENLTTRVLHQNSQIVANFANFSNCLWENAQIEIVPRAALQNVCLTFHIALHGSQNIPTTSVLLQQVPSCRTVITGQDGRLPSVITYPIEFENYFISPLIRPAPVQMPQAAITFTSSLVGAEVDMVFEDDSPLFDVFLRGTIAAGGSA</sequence>
<accession>A0A7T5QZA1</accession>
<organism evidence="1">
    <name type="scientific">Triticum polonicum mycotymovirus 1</name>
    <dbReference type="NCBI Taxonomy" id="2794439"/>
    <lineage>
        <taxon>Viruses</taxon>
        <taxon>Riboviria</taxon>
        <taxon>Orthornavirae</taxon>
        <taxon>Kitrinoviricota</taxon>
        <taxon>Alsuviricetes</taxon>
        <taxon>Tymovirales</taxon>
        <taxon>Tymoviridae</taxon>
        <taxon>Tymovirus</taxon>
    </lineage>
</organism>
<name>A0A7T5QZA1_9VIRU</name>
<evidence type="ECO:0000313" key="1">
    <source>
        <dbReference type="EMBL" id="QQG34655.1"/>
    </source>
</evidence>
<protein>
    <submittedName>
        <fullName evidence="1">HP3</fullName>
    </submittedName>
</protein>
<proteinExistence type="predicted"/>
<reference evidence="1" key="1">
    <citation type="submission" date="2020-11" db="EMBL/GenBank/DDBJ databases">
        <authorList>
            <person name="Bejerman N."/>
        </authorList>
    </citation>
    <scope>NUCLEOTIDE SEQUENCE</scope>
    <source>
        <strain evidence="1">Tritric</strain>
    </source>
</reference>